<dbReference type="GO" id="GO:0055085">
    <property type="term" value="P:transmembrane transport"/>
    <property type="evidence" value="ECO:0007669"/>
    <property type="project" value="InterPro"/>
</dbReference>
<organism evidence="9 10">
    <name type="scientific">Nitrososphaera viennensis EN76</name>
    <dbReference type="NCBI Taxonomy" id="926571"/>
    <lineage>
        <taxon>Archaea</taxon>
        <taxon>Nitrososphaerota</taxon>
        <taxon>Nitrososphaeria</taxon>
        <taxon>Nitrososphaerales</taxon>
        <taxon>Nitrososphaeraceae</taxon>
        <taxon>Nitrososphaera</taxon>
    </lineage>
</organism>
<dbReference type="STRING" id="926571.NVIE_028060"/>
<gene>
    <name evidence="9" type="ORF">NVIE_028060</name>
</gene>
<comment type="subcellular location">
    <subcellularLocation>
        <location evidence="1 7">Cell membrane</location>
        <topology evidence="1 7">Multi-pass membrane protein</topology>
    </subcellularLocation>
</comment>
<dbReference type="PROSITE" id="PS50928">
    <property type="entry name" value="ABC_TM1"/>
    <property type="match status" value="1"/>
</dbReference>
<dbReference type="CDD" id="cd06261">
    <property type="entry name" value="TM_PBP2"/>
    <property type="match status" value="1"/>
</dbReference>
<dbReference type="KEGG" id="nvn:NVIE_028060"/>
<dbReference type="PANTHER" id="PTHR30151">
    <property type="entry name" value="ALKANE SULFONATE ABC TRANSPORTER-RELATED, MEMBRANE SUBUNIT"/>
    <property type="match status" value="1"/>
</dbReference>
<feature type="transmembrane region" description="Helical" evidence="7">
    <location>
        <begin position="47"/>
        <end position="70"/>
    </location>
</feature>
<evidence type="ECO:0000259" key="8">
    <source>
        <dbReference type="PROSITE" id="PS50928"/>
    </source>
</evidence>
<keyword evidence="10" id="KW-1185">Reference proteome</keyword>
<evidence type="ECO:0000256" key="2">
    <source>
        <dbReference type="ARBA" id="ARBA00022448"/>
    </source>
</evidence>
<keyword evidence="5 7" id="KW-1133">Transmembrane helix</keyword>
<keyword evidence="4 7" id="KW-0812">Transmembrane</keyword>
<feature type="transmembrane region" description="Helical" evidence="7">
    <location>
        <begin position="259"/>
        <end position="279"/>
    </location>
</feature>
<dbReference type="InterPro" id="IPR000515">
    <property type="entry name" value="MetI-like"/>
</dbReference>
<dbReference type="SUPFAM" id="SSF161098">
    <property type="entry name" value="MetI-like"/>
    <property type="match status" value="1"/>
</dbReference>
<keyword evidence="6 7" id="KW-0472">Membrane</keyword>
<dbReference type="EMBL" id="CP007536">
    <property type="protein sequence ID" value="AIC17082.1"/>
    <property type="molecule type" value="Genomic_DNA"/>
</dbReference>
<sequence length="297" mass="32134">MRICRKLYCNAVNDPAKQRRSLAIVMQQQQKTTGARKKNGNTTISDLASIALFLAAFGAAWQVVYLAGFFPEQSLPSPISVAQSFADLSSAGSLGAGVAVTMGRLAAGFAISVAIGGAVGLAMVRFKDFGKTMSSFSVGLQSFPSIAWVPFTILLIGFNDFGILFVMVISSVFSVMMSTYSGIRNIPPIYMRAARNMGADGFVLFRHVMLPAATPTLIIGLRQAWSFAWHALVGAEILISLVGLGHILSVGRELGNMGWIMATMIVIFVIGMVVDRVIFFKLEERIRSRWGLNQHAD</sequence>
<evidence type="ECO:0000256" key="3">
    <source>
        <dbReference type="ARBA" id="ARBA00022475"/>
    </source>
</evidence>
<evidence type="ECO:0000256" key="7">
    <source>
        <dbReference type="RuleBase" id="RU363032"/>
    </source>
</evidence>
<name>A0A060HVJ9_9ARCH</name>
<evidence type="ECO:0000313" key="10">
    <source>
        <dbReference type="Proteomes" id="UP000027093"/>
    </source>
</evidence>
<proteinExistence type="inferred from homology"/>
<dbReference type="PANTHER" id="PTHR30151:SF0">
    <property type="entry name" value="ABC TRANSPORTER PERMEASE PROTEIN MJ0413-RELATED"/>
    <property type="match status" value="1"/>
</dbReference>
<dbReference type="AlphaFoldDB" id="A0A060HVJ9"/>
<evidence type="ECO:0000256" key="6">
    <source>
        <dbReference type="ARBA" id="ARBA00023136"/>
    </source>
</evidence>
<comment type="similarity">
    <text evidence="7">Belongs to the binding-protein-dependent transport system permease family.</text>
</comment>
<feature type="transmembrane region" description="Helical" evidence="7">
    <location>
        <begin position="227"/>
        <end position="247"/>
    </location>
</feature>
<feature type="transmembrane region" description="Helical" evidence="7">
    <location>
        <begin position="136"/>
        <end position="156"/>
    </location>
</feature>
<keyword evidence="2 7" id="KW-0813">Transport</keyword>
<accession>A0A060HVJ9</accession>
<evidence type="ECO:0000256" key="4">
    <source>
        <dbReference type="ARBA" id="ARBA00022692"/>
    </source>
</evidence>
<dbReference type="GO" id="GO:0005886">
    <property type="term" value="C:plasma membrane"/>
    <property type="evidence" value="ECO:0007669"/>
    <property type="project" value="UniProtKB-SubCell"/>
</dbReference>
<dbReference type="InterPro" id="IPR035906">
    <property type="entry name" value="MetI-like_sf"/>
</dbReference>
<protein>
    <submittedName>
        <fullName evidence="9">ABC uptake transporter, permease protein</fullName>
    </submittedName>
</protein>
<reference evidence="9 10" key="1">
    <citation type="journal article" date="2014" name="Int. J. Syst. Evol. Microbiol.">
        <title>Nitrososphaera viennensis gen. nov., sp. nov., an aerobic and mesophilic, ammonia-oxidizing archaeon from soil and a member of the archaeal phylum Thaumarchaeota.</title>
        <authorList>
            <person name="Stieglmeier M."/>
            <person name="Klingl A."/>
            <person name="Alves R.J."/>
            <person name="Rittmann S.K."/>
            <person name="Melcher M."/>
            <person name="Leisch N."/>
            <person name="Schleper C."/>
        </authorList>
    </citation>
    <scope>NUCLEOTIDE SEQUENCE [LARGE SCALE GENOMIC DNA]</scope>
    <source>
        <strain evidence="9">EN76</strain>
    </source>
</reference>
<dbReference type="Gene3D" id="1.10.3720.10">
    <property type="entry name" value="MetI-like"/>
    <property type="match status" value="1"/>
</dbReference>
<feature type="transmembrane region" description="Helical" evidence="7">
    <location>
        <begin position="162"/>
        <end position="183"/>
    </location>
</feature>
<feature type="domain" description="ABC transmembrane type-1" evidence="8">
    <location>
        <begin position="98"/>
        <end position="278"/>
    </location>
</feature>
<keyword evidence="3" id="KW-1003">Cell membrane</keyword>
<feature type="transmembrane region" description="Helical" evidence="7">
    <location>
        <begin position="105"/>
        <end position="124"/>
    </location>
</feature>
<dbReference type="Proteomes" id="UP000027093">
    <property type="component" value="Chromosome"/>
</dbReference>
<evidence type="ECO:0000256" key="5">
    <source>
        <dbReference type="ARBA" id="ARBA00022989"/>
    </source>
</evidence>
<evidence type="ECO:0000256" key="1">
    <source>
        <dbReference type="ARBA" id="ARBA00004651"/>
    </source>
</evidence>
<dbReference type="Pfam" id="PF00528">
    <property type="entry name" value="BPD_transp_1"/>
    <property type="match status" value="1"/>
</dbReference>
<dbReference type="HOGENOM" id="CLU_046113_1_4_2"/>
<evidence type="ECO:0000313" key="9">
    <source>
        <dbReference type="EMBL" id="AIC17082.1"/>
    </source>
</evidence>